<dbReference type="GO" id="GO:0016034">
    <property type="term" value="F:maleylacetoacetate isomerase activity"/>
    <property type="evidence" value="ECO:0007669"/>
    <property type="project" value="UniProtKB-EC"/>
</dbReference>
<dbReference type="CDD" id="cd03042">
    <property type="entry name" value="GST_N_Zeta"/>
    <property type="match status" value="1"/>
</dbReference>
<dbReference type="PROSITE" id="PS50405">
    <property type="entry name" value="GST_CTER"/>
    <property type="match status" value="1"/>
</dbReference>
<dbReference type="InterPro" id="IPR034333">
    <property type="entry name" value="GST_Zeta_N"/>
</dbReference>
<sequence length="215" mass="23454">MEVYGHWRSNAMYRVRVALNLKGVAFREIPVDLDAGEQRSPEFLARNPMGAVPALVDGDLPPLTQSLALLEYIEERYPEPPLLPADARGRARVRALACDVACDTHPLIVPRLRRYLTTVGGFDQDAWRAWTTHWVGTGMESLEAKLAASPDTGRFCHGDSVTVADICASGLAMIGRIFKLDMPKTPTLTAILERCSADPAFADAEASRQPGAPTP</sequence>
<dbReference type="GO" id="GO:0006749">
    <property type="term" value="P:glutathione metabolic process"/>
    <property type="evidence" value="ECO:0007669"/>
    <property type="project" value="TreeGrafter"/>
</dbReference>
<name>A0A4Q2UAE8_9HYPH</name>
<dbReference type="EMBL" id="QYBB01000010">
    <property type="protein sequence ID" value="RYC32026.1"/>
    <property type="molecule type" value="Genomic_DNA"/>
</dbReference>
<organism evidence="4 5">
    <name type="scientific">Lichenibacterium minor</name>
    <dbReference type="NCBI Taxonomy" id="2316528"/>
    <lineage>
        <taxon>Bacteria</taxon>
        <taxon>Pseudomonadati</taxon>
        <taxon>Pseudomonadota</taxon>
        <taxon>Alphaproteobacteria</taxon>
        <taxon>Hyphomicrobiales</taxon>
        <taxon>Lichenihabitantaceae</taxon>
        <taxon>Lichenibacterium</taxon>
    </lineage>
</organism>
<dbReference type="InterPro" id="IPR036249">
    <property type="entry name" value="Thioredoxin-like_sf"/>
</dbReference>
<dbReference type="PANTHER" id="PTHR42673:SF21">
    <property type="entry name" value="GLUTATHIONE S-TRANSFERASE YFCF"/>
    <property type="match status" value="1"/>
</dbReference>
<dbReference type="SUPFAM" id="SSF47616">
    <property type="entry name" value="GST C-terminal domain-like"/>
    <property type="match status" value="1"/>
</dbReference>
<dbReference type="SUPFAM" id="SSF52833">
    <property type="entry name" value="Thioredoxin-like"/>
    <property type="match status" value="1"/>
</dbReference>
<dbReference type="InterPro" id="IPR005955">
    <property type="entry name" value="GST_Zeta"/>
</dbReference>
<dbReference type="GO" id="GO:0004364">
    <property type="term" value="F:glutathione transferase activity"/>
    <property type="evidence" value="ECO:0007669"/>
    <property type="project" value="TreeGrafter"/>
</dbReference>
<dbReference type="Gene3D" id="1.20.1050.10">
    <property type="match status" value="1"/>
</dbReference>
<comment type="similarity">
    <text evidence="1">Belongs to the GST superfamily. Zeta family.</text>
</comment>
<evidence type="ECO:0000259" key="3">
    <source>
        <dbReference type="PROSITE" id="PS50405"/>
    </source>
</evidence>
<keyword evidence="4" id="KW-0413">Isomerase</keyword>
<dbReference type="NCBIfam" id="TIGR01262">
    <property type="entry name" value="maiA"/>
    <property type="match status" value="1"/>
</dbReference>
<dbReference type="Gene3D" id="3.40.30.10">
    <property type="entry name" value="Glutaredoxin"/>
    <property type="match status" value="1"/>
</dbReference>
<dbReference type="EC" id="5.2.1.2" evidence="4"/>
<reference evidence="4 5" key="1">
    <citation type="submission" date="2018-12" db="EMBL/GenBank/DDBJ databases">
        <authorList>
            <person name="Grouzdev D.S."/>
            <person name="Krutkina M.S."/>
        </authorList>
    </citation>
    <scope>NUCLEOTIDE SEQUENCE [LARGE SCALE GENOMIC DNA]</scope>
    <source>
        <strain evidence="4 5">RmlP026</strain>
    </source>
</reference>
<dbReference type="InterPro" id="IPR040079">
    <property type="entry name" value="Glutathione_S-Trfase"/>
</dbReference>
<dbReference type="SFLD" id="SFLDS00019">
    <property type="entry name" value="Glutathione_Transferase_(cytos"/>
    <property type="match status" value="1"/>
</dbReference>
<evidence type="ECO:0000313" key="5">
    <source>
        <dbReference type="Proteomes" id="UP000290759"/>
    </source>
</evidence>
<dbReference type="InterPro" id="IPR004045">
    <property type="entry name" value="Glutathione_S-Trfase_N"/>
</dbReference>
<comment type="caution">
    <text evidence="4">The sequence shown here is derived from an EMBL/GenBank/DDBJ whole genome shotgun (WGS) entry which is preliminary data.</text>
</comment>
<dbReference type="Pfam" id="PF02798">
    <property type="entry name" value="GST_N"/>
    <property type="match status" value="1"/>
</dbReference>
<keyword evidence="5" id="KW-1185">Reference proteome</keyword>
<dbReference type="PANTHER" id="PTHR42673">
    <property type="entry name" value="MALEYLACETOACETATE ISOMERASE"/>
    <property type="match status" value="1"/>
</dbReference>
<gene>
    <name evidence="4" type="primary">maiA</name>
    <name evidence="4" type="ORF">D3273_11140</name>
</gene>
<dbReference type="GO" id="GO:0005737">
    <property type="term" value="C:cytoplasm"/>
    <property type="evidence" value="ECO:0007669"/>
    <property type="project" value="InterPro"/>
</dbReference>
<feature type="domain" description="GST C-terminal" evidence="3">
    <location>
        <begin position="86"/>
        <end position="214"/>
    </location>
</feature>
<dbReference type="GO" id="GO:0006559">
    <property type="term" value="P:L-phenylalanine catabolic process"/>
    <property type="evidence" value="ECO:0007669"/>
    <property type="project" value="TreeGrafter"/>
</dbReference>
<dbReference type="OrthoDB" id="509852at2"/>
<proteinExistence type="inferred from homology"/>
<dbReference type="InterPro" id="IPR010987">
    <property type="entry name" value="Glutathione-S-Trfase_C-like"/>
</dbReference>
<evidence type="ECO:0000313" key="4">
    <source>
        <dbReference type="EMBL" id="RYC32026.1"/>
    </source>
</evidence>
<reference evidence="4 5" key="2">
    <citation type="submission" date="2019-02" db="EMBL/GenBank/DDBJ databases">
        <title>'Lichenibacterium ramalinii' gen. nov. sp. nov., 'Lichenibacterium minor' gen. nov. sp. nov.</title>
        <authorList>
            <person name="Pankratov T."/>
        </authorList>
    </citation>
    <scope>NUCLEOTIDE SEQUENCE [LARGE SCALE GENOMIC DNA]</scope>
    <source>
        <strain evidence="4 5">RmlP026</strain>
    </source>
</reference>
<feature type="domain" description="GST N-terminal" evidence="2">
    <location>
        <begin position="1"/>
        <end position="81"/>
    </location>
</feature>
<dbReference type="SFLD" id="SFLDG00358">
    <property type="entry name" value="Main_(cytGST)"/>
    <property type="match status" value="1"/>
</dbReference>
<accession>A0A4Q2UAE8</accession>
<protein>
    <submittedName>
        <fullName evidence="4">Maleylacetoacetate isomerase</fullName>
        <ecNumber evidence="4">5.2.1.2</ecNumber>
    </submittedName>
</protein>
<dbReference type="InterPro" id="IPR036282">
    <property type="entry name" value="Glutathione-S-Trfase_C_sf"/>
</dbReference>
<evidence type="ECO:0000256" key="1">
    <source>
        <dbReference type="ARBA" id="ARBA00010007"/>
    </source>
</evidence>
<evidence type="ECO:0000259" key="2">
    <source>
        <dbReference type="PROSITE" id="PS50404"/>
    </source>
</evidence>
<dbReference type="PROSITE" id="PS50404">
    <property type="entry name" value="GST_NTER"/>
    <property type="match status" value="1"/>
</dbReference>
<dbReference type="AlphaFoldDB" id="A0A4Q2UAE8"/>
<dbReference type="Proteomes" id="UP000290759">
    <property type="component" value="Unassembled WGS sequence"/>
</dbReference>